<feature type="compositionally biased region" description="Polar residues" evidence="1">
    <location>
        <begin position="365"/>
        <end position="392"/>
    </location>
</feature>
<dbReference type="AlphaFoldDB" id="A0A6J1QT38"/>
<evidence type="ECO:0000313" key="2">
    <source>
        <dbReference type="Proteomes" id="UP000504618"/>
    </source>
</evidence>
<evidence type="ECO:0000313" key="3">
    <source>
        <dbReference type="RefSeq" id="XP_024885627.1"/>
    </source>
</evidence>
<gene>
    <name evidence="3" type="primary">LOC112463447</name>
</gene>
<dbReference type="GeneID" id="112463447"/>
<organism evidence="2 3">
    <name type="scientific">Temnothorax curvispinosus</name>
    <dbReference type="NCBI Taxonomy" id="300111"/>
    <lineage>
        <taxon>Eukaryota</taxon>
        <taxon>Metazoa</taxon>
        <taxon>Ecdysozoa</taxon>
        <taxon>Arthropoda</taxon>
        <taxon>Hexapoda</taxon>
        <taxon>Insecta</taxon>
        <taxon>Pterygota</taxon>
        <taxon>Neoptera</taxon>
        <taxon>Endopterygota</taxon>
        <taxon>Hymenoptera</taxon>
        <taxon>Apocrita</taxon>
        <taxon>Aculeata</taxon>
        <taxon>Formicoidea</taxon>
        <taxon>Formicidae</taxon>
        <taxon>Myrmicinae</taxon>
        <taxon>Temnothorax</taxon>
    </lineage>
</organism>
<sequence>MARQDNFVENFWDILETTHGVFIPNYIKNVMHFNNLDNPISFKKITESMISELENFAKNEMQDFIEPNADLKAYFGLFEKRPEKFRFMIGDKQLILALVEIVKKMPPDNWRLSKPSQVFLDEPSLKKAKLAVDKSNLQKNVLPLQSDQSSNVNLETERKKVETLIKNLNKKYTSNENVSEDIREKLKCSTKVKISVKDSYDENGLSKAFTYSACVTCPLCSILVNFTKVGSRWIISNFARHIETHKKSAGQKKAALSNVKSIKESFKISSDISNESQHTDDPTLAVIAEGTIVNNELVLSSVTRPVNITDTFLIDLTNNPMHDSILDSGRHSKSSDKTTNEDKPEQDSESIVKTVGMEESKRLTESFSASNKTVKNPTTHESLPSTSKSLNDVSKDVDSLYNEELNKIPSVWGESGEW</sequence>
<keyword evidence="2" id="KW-1185">Reference proteome</keyword>
<dbReference type="Proteomes" id="UP000504618">
    <property type="component" value="Unplaced"/>
</dbReference>
<protein>
    <submittedName>
        <fullName evidence="3">Uncharacterized protein LOC112463447 isoform X2</fullName>
    </submittedName>
</protein>
<feature type="compositionally biased region" description="Basic and acidic residues" evidence="1">
    <location>
        <begin position="324"/>
        <end position="346"/>
    </location>
</feature>
<evidence type="ECO:0000256" key="1">
    <source>
        <dbReference type="SAM" id="MobiDB-lite"/>
    </source>
</evidence>
<feature type="region of interest" description="Disordered" evidence="1">
    <location>
        <begin position="324"/>
        <end position="392"/>
    </location>
</feature>
<name>A0A6J1QT38_9HYME</name>
<accession>A0A6J1QT38</accession>
<reference evidence="3" key="1">
    <citation type="submission" date="2025-08" db="UniProtKB">
        <authorList>
            <consortium name="RefSeq"/>
        </authorList>
    </citation>
    <scope>IDENTIFICATION</scope>
    <source>
        <tissue evidence="3">Whole body</tissue>
    </source>
</reference>
<dbReference type="RefSeq" id="XP_024885627.1">
    <property type="nucleotide sequence ID" value="XM_025029859.1"/>
</dbReference>
<proteinExistence type="predicted"/>